<feature type="transmembrane region" description="Helical" evidence="6">
    <location>
        <begin position="245"/>
        <end position="266"/>
    </location>
</feature>
<dbReference type="PANTHER" id="PTHR43483">
    <property type="entry name" value="MEMBRANE TRANSPORTER PROTEIN HI_0806-RELATED"/>
    <property type="match status" value="1"/>
</dbReference>
<organism evidence="7 8">
    <name type="scientific">Teredinibacter turnerae (strain ATCC 39867 / T7901)</name>
    <dbReference type="NCBI Taxonomy" id="377629"/>
    <lineage>
        <taxon>Bacteria</taxon>
        <taxon>Pseudomonadati</taxon>
        <taxon>Pseudomonadota</taxon>
        <taxon>Gammaproteobacteria</taxon>
        <taxon>Cellvibrionales</taxon>
        <taxon>Cellvibrionaceae</taxon>
        <taxon>Teredinibacter</taxon>
    </lineage>
</organism>
<dbReference type="HOGENOM" id="CLU_045498_6_0_6"/>
<protein>
    <recommendedName>
        <fullName evidence="6">Probable membrane transporter protein</fullName>
    </recommendedName>
</protein>
<feature type="transmembrane region" description="Helical" evidence="6">
    <location>
        <begin position="51"/>
        <end position="70"/>
    </location>
</feature>
<evidence type="ECO:0000256" key="2">
    <source>
        <dbReference type="ARBA" id="ARBA00009142"/>
    </source>
</evidence>
<proteinExistence type="inferred from homology"/>
<name>C5BIS2_TERTT</name>
<evidence type="ECO:0000256" key="1">
    <source>
        <dbReference type="ARBA" id="ARBA00004141"/>
    </source>
</evidence>
<dbReference type="OrthoDB" id="457670at2"/>
<feature type="transmembrane region" description="Helical" evidence="6">
    <location>
        <begin position="177"/>
        <end position="198"/>
    </location>
</feature>
<feature type="transmembrane region" description="Helical" evidence="6">
    <location>
        <begin position="107"/>
        <end position="128"/>
    </location>
</feature>
<dbReference type="Proteomes" id="UP000009080">
    <property type="component" value="Chromosome"/>
</dbReference>
<dbReference type="eggNOG" id="COG0730">
    <property type="taxonomic scope" value="Bacteria"/>
</dbReference>
<evidence type="ECO:0000256" key="5">
    <source>
        <dbReference type="ARBA" id="ARBA00023136"/>
    </source>
</evidence>
<evidence type="ECO:0000313" key="7">
    <source>
        <dbReference type="EMBL" id="ACR11456.1"/>
    </source>
</evidence>
<gene>
    <name evidence="7" type="ordered locus">TERTU_2056</name>
</gene>
<comment type="similarity">
    <text evidence="2 6">Belongs to the 4-toluene sulfonate uptake permease (TSUP) (TC 2.A.102) family.</text>
</comment>
<evidence type="ECO:0000256" key="4">
    <source>
        <dbReference type="ARBA" id="ARBA00022989"/>
    </source>
</evidence>
<evidence type="ECO:0000256" key="3">
    <source>
        <dbReference type="ARBA" id="ARBA00022692"/>
    </source>
</evidence>
<dbReference type="GO" id="GO:0005886">
    <property type="term" value="C:plasma membrane"/>
    <property type="evidence" value="ECO:0007669"/>
    <property type="project" value="UniProtKB-SubCell"/>
</dbReference>
<dbReference type="EMBL" id="CP001614">
    <property type="protein sequence ID" value="ACR11456.1"/>
    <property type="molecule type" value="Genomic_DNA"/>
</dbReference>
<dbReference type="KEGG" id="ttu:TERTU_2056"/>
<keyword evidence="4 6" id="KW-1133">Transmembrane helix</keyword>
<feature type="transmembrane region" description="Helical" evidence="6">
    <location>
        <begin position="148"/>
        <end position="170"/>
    </location>
</feature>
<dbReference type="PANTHER" id="PTHR43483:SF3">
    <property type="entry name" value="MEMBRANE TRANSPORTER PROTEIN HI_0806-RELATED"/>
    <property type="match status" value="1"/>
</dbReference>
<keyword evidence="8" id="KW-1185">Reference proteome</keyword>
<feature type="transmembrane region" description="Helical" evidence="6">
    <location>
        <begin position="6"/>
        <end position="39"/>
    </location>
</feature>
<dbReference type="Pfam" id="PF01925">
    <property type="entry name" value="TauE"/>
    <property type="match status" value="1"/>
</dbReference>
<dbReference type="InterPro" id="IPR002781">
    <property type="entry name" value="TM_pro_TauE-like"/>
</dbReference>
<accession>C5BIS2</accession>
<feature type="transmembrane region" description="Helical" evidence="6">
    <location>
        <begin position="82"/>
        <end position="102"/>
    </location>
</feature>
<keyword evidence="6" id="KW-1003">Cell membrane</keyword>
<dbReference type="RefSeq" id="WP_015817568.1">
    <property type="nucleotide sequence ID" value="NC_012997.1"/>
</dbReference>
<keyword evidence="3 6" id="KW-0812">Transmembrane</keyword>
<dbReference type="STRING" id="377629.TERTU_2056"/>
<comment type="subcellular location">
    <subcellularLocation>
        <location evidence="6">Cell membrane</location>
        <topology evidence="6">Multi-pass membrane protein</topology>
    </subcellularLocation>
    <subcellularLocation>
        <location evidence="1">Membrane</location>
        <topology evidence="1">Multi-pass membrane protein</topology>
    </subcellularLocation>
</comment>
<reference evidence="7 8" key="1">
    <citation type="journal article" date="2009" name="PLoS ONE">
        <title>The complete genome of Teredinibacter turnerae T7901: an intracellular endosymbiont of marine wood-boring bivalves (shipworms).</title>
        <authorList>
            <person name="Yang J.C."/>
            <person name="Madupu R."/>
            <person name="Durkin A.S."/>
            <person name="Ekborg N.A."/>
            <person name="Pedamallu C.S."/>
            <person name="Hostetler J.B."/>
            <person name="Radune D."/>
            <person name="Toms B.S."/>
            <person name="Henrissat B."/>
            <person name="Coutinho P.M."/>
            <person name="Schwarz S."/>
            <person name="Field L."/>
            <person name="Trindade-Silva A.E."/>
            <person name="Soares C.A.G."/>
            <person name="Elshahawi S."/>
            <person name="Hanora A."/>
            <person name="Schmidt E.W."/>
            <person name="Haygood M.G."/>
            <person name="Posfai J."/>
            <person name="Benner J."/>
            <person name="Madinger C."/>
            <person name="Nove J."/>
            <person name="Anton B."/>
            <person name="Chaudhary K."/>
            <person name="Foster J."/>
            <person name="Holman A."/>
            <person name="Kumar S."/>
            <person name="Lessard P.A."/>
            <person name="Luyten Y.A."/>
            <person name="Slatko B."/>
            <person name="Wood N."/>
            <person name="Wu B."/>
            <person name="Teplitski M."/>
            <person name="Mougous J.D."/>
            <person name="Ward N."/>
            <person name="Eisen J.A."/>
            <person name="Badger J.H."/>
            <person name="Distel D.L."/>
        </authorList>
    </citation>
    <scope>NUCLEOTIDE SEQUENCE [LARGE SCALE GENOMIC DNA]</scope>
    <source>
        <strain evidence="8">ATCC 39867 / T7901</strain>
    </source>
</reference>
<evidence type="ECO:0000313" key="8">
    <source>
        <dbReference type="Proteomes" id="UP000009080"/>
    </source>
</evidence>
<keyword evidence="5 6" id="KW-0472">Membrane</keyword>
<sequence>MSGEWLLSYALLGASVGYLAGLLGVAGGGLIVPVLSSLFNAQGIAPGAEVHLALATAFPCMLVTSAVSTFNHHRQGAVRWRVVKWLLIGLFPATYLVAHSVVNWNPVYISIFFALFMLLAALQTFVGWQPTSAQPEIGKKTLVVAGAAIGGVSAVAAVGGGFLAILFLTYRKIPLKMAIGSSAAMGLCIAISGTWGYATASEQRFTDVSGVLGYVYLPAFVMVSVFSILLTTVGVRHAHKLPNKILKKIFSVVCVCLSIKMLATALSGGV</sequence>
<evidence type="ECO:0000256" key="6">
    <source>
        <dbReference type="RuleBase" id="RU363041"/>
    </source>
</evidence>
<feature type="transmembrane region" description="Helical" evidence="6">
    <location>
        <begin position="210"/>
        <end position="233"/>
    </location>
</feature>
<dbReference type="AlphaFoldDB" id="C5BIS2"/>